<dbReference type="InterPro" id="IPR056150">
    <property type="entry name" value="WD40_CDC20-Fz"/>
</dbReference>
<dbReference type="GO" id="GO:0005680">
    <property type="term" value="C:anaphase-promoting complex"/>
    <property type="evidence" value="ECO:0007669"/>
    <property type="project" value="TreeGrafter"/>
</dbReference>
<evidence type="ECO:0000256" key="2">
    <source>
        <dbReference type="ARBA" id="ARBA00006445"/>
    </source>
</evidence>
<evidence type="ECO:0000313" key="12">
    <source>
        <dbReference type="Proteomes" id="UP001165120"/>
    </source>
</evidence>
<keyword evidence="3 8" id="KW-0853">WD repeat</keyword>
<dbReference type="SUPFAM" id="SSF50978">
    <property type="entry name" value="WD40 repeat-like"/>
    <property type="match status" value="1"/>
</dbReference>
<dbReference type="GO" id="GO:1990757">
    <property type="term" value="F:ubiquitin ligase activator activity"/>
    <property type="evidence" value="ECO:0007669"/>
    <property type="project" value="TreeGrafter"/>
</dbReference>
<dbReference type="AlphaFoldDB" id="A0A9W6STY6"/>
<dbReference type="InterPro" id="IPR033010">
    <property type="entry name" value="Cdc20/Fizzy"/>
</dbReference>
<dbReference type="InterPro" id="IPR001680">
    <property type="entry name" value="WD40_rpt"/>
</dbReference>
<dbReference type="InterPro" id="IPR036322">
    <property type="entry name" value="WD40_repeat_dom_sf"/>
</dbReference>
<dbReference type="InterPro" id="IPR019775">
    <property type="entry name" value="WD40_repeat_CS"/>
</dbReference>
<feature type="compositionally biased region" description="Basic and acidic residues" evidence="9">
    <location>
        <begin position="1"/>
        <end position="18"/>
    </location>
</feature>
<evidence type="ECO:0000256" key="4">
    <source>
        <dbReference type="ARBA" id="ARBA00022618"/>
    </source>
</evidence>
<dbReference type="PROSITE" id="PS00678">
    <property type="entry name" value="WD_REPEATS_1"/>
    <property type="match status" value="1"/>
</dbReference>
<feature type="region of interest" description="Disordered" evidence="9">
    <location>
        <begin position="165"/>
        <end position="200"/>
    </location>
</feature>
<accession>A0A9W6STY6</accession>
<feature type="compositionally biased region" description="Low complexity" evidence="9">
    <location>
        <begin position="20"/>
        <end position="31"/>
    </location>
</feature>
<comment type="caution">
    <text evidence="11">The sequence shown here is derived from an EMBL/GenBank/DDBJ whole genome shotgun (WGS) entry which is preliminary data.</text>
</comment>
<protein>
    <submittedName>
        <fullName evidence="11">Unnamed protein product</fullName>
    </submittedName>
</protein>
<dbReference type="GO" id="GO:0051301">
    <property type="term" value="P:cell division"/>
    <property type="evidence" value="ECO:0007669"/>
    <property type="project" value="UniProtKB-KW"/>
</dbReference>
<keyword evidence="7" id="KW-0131">Cell cycle</keyword>
<feature type="compositionally biased region" description="Gly residues" evidence="9">
    <location>
        <begin position="328"/>
        <end position="341"/>
    </location>
</feature>
<dbReference type="Gene3D" id="2.130.10.10">
    <property type="entry name" value="YVTN repeat-like/Quinoprotein amine dehydrogenase"/>
    <property type="match status" value="1"/>
</dbReference>
<proteinExistence type="inferred from homology"/>
<feature type="compositionally biased region" description="Low complexity" evidence="9">
    <location>
        <begin position="86"/>
        <end position="110"/>
    </location>
</feature>
<keyword evidence="6" id="KW-0498">Mitosis</keyword>
<evidence type="ECO:0000256" key="1">
    <source>
        <dbReference type="ARBA" id="ARBA00004906"/>
    </source>
</evidence>
<sequence length="733" mass="79855">MQNHHNRDSPFHTNRIRDTNSNINIDSRSSSGTTSHADSNNSNDTNINRSSNNIFNPSSASRDTSMTDSHLPERLPQTPTTPNRYNKNSNSNMISGSNSNNSLNNLTSSSTMANGLLSSPTTPRRNKKKITYGDRYIPSRTGLDLQAAFSLNSLDSHSGINSDSVDFNDMNHNSNNNSNINSNVPNNYHSSTSSSSNNYDNELDYLKEQEANRTFDAVLKSELFGDNIPSHSKPSRYNSQTNNIINNASNRSGNFNSASSNSGNHHNSTGSTTYTSNMASSSTITSISTAGSGISNSSSITTSLSSLPQQLTPPSSSSYMHMAAGDNGDVGSGRGHTGSGSGSTSSTSAINRNEELLRTPRQSSNLFTYQSPSKSKPYSSSLNVQNELYSLSPVRVDSQRLLLSPQKKPRSISKVPYRVLDAPDLADDFYLNLVDWGSQDILGVGLGSSVYLWDASNGSVNRLCDLGSNDSVTALSWIGAGTHLAVGTNSGLVEIWDATTGKCTRTMTGHSSRTSSLAWNQHILTSGSRDRTILHRDVREPAHYLSRLENHKQEVCGLKWNVEENKLASGGNDNKLYVWDGLNREPLYKFNEHSAAIKAIAWSPHQRGVLASGGGTADRTIKIWNTLTGLKISDTDTGSQVCNLAWSKNSNELVSTHGYSRNQIVIWKFNTMQQIASLTGHTYRVLYLSMSPDGQTIVTGAGDETLRFWNVFEKSKDDNTSSSVLLDAFSQLR</sequence>
<feature type="repeat" description="WD" evidence="8">
    <location>
        <begin position="548"/>
        <end position="580"/>
    </location>
</feature>
<dbReference type="CDD" id="cd00200">
    <property type="entry name" value="WD40"/>
    <property type="match status" value="1"/>
</dbReference>
<feature type="region of interest" description="Disordered" evidence="9">
    <location>
        <begin position="225"/>
        <end position="380"/>
    </location>
</feature>
<evidence type="ECO:0000256" key="3">
    <source>
        <dbReference type="ARBA" id="ARBA00022574"/>
    </source>
</evidence>
<feature type="compositionally biased region" description="Polar residues" evidence="9">
    <location>
        <begin position="229"/>
        <end position="245"/>
    </location>
</feature>
<evidence type="ECO:0000313" key="11">
    <source>
        <dbReference type="EMBL" id="GME67185.1"/>
    </source>
</evidence>
<keyword evidence="4" id="KW-0132">Cell division</keyword>
<evidence type="ECO:0000259" key="10">
    <source>
        <dbReference type="Pfam" id="PF24807"/>
    </source>
</evidence>
<dbReference type="SMART" id="SM00320">
    <property type="entry name" value="WD40"/>
    <property type="match status" value="6"/>
</dbReference>
<feature type="compositionally biased region" description="Low complexity" evidence="9">
    <location>
        <begin position="371"/>
        <end position="380"/>
    </location>
</feature>
<feature type="domain" description="CDC20/Fizzy WD40" evidence="10">
    <location>
        <begin position="420"/>
        <end position="709"/>
    </location>
</feature>
<dbReference type="PANTHER" id="PTHR19918:SF1">
    <property type="entry name" value="FIZZY-RELATED PROTEIN HOMOLOG"/>
    <property type="match status" value="1"/>
</dbReference>
<feature type="compositionally biased region" description="Polar residues" evidence="9">
    <location>
        <begin position="111"/>
        <end position="123"/>
    </location>
</feature>
<dbReference type="FunFam" id="2.130.10.10:FF:000025">
    <property type="entry name" value="FIZZY-related 2 isoform 1"/>
    <property type="match status" value="1"/>
</dbReference>
<dbReference type="GO" id="GO:1905786">
    <property type="term" value="P:positive regulation of anaphase-promoting complex-dependent catabolic process"/>
    <property type="evidence" value="ECO:0007669"/>
    <property type="project" value="TreeGrafter"/>
</dbReference>
<keyword evidence="12" id="KW-1185">Reference proteome</keyword>
<evidence type="ECO:0000256" key="9">
    <source>
        <dbReference type="SAM" id="MobiDB-lite"/>
    </source>
</evidence>
<dbReference type="PROSITE" id="PS50082">
    <property type="entry name" value="WD_REPEATS_2"/>
    <property type="match status" value="4"/>
</dbReference>
<feature type="repeat" description="WD" evidence="8">
    <location>
        <begin position="590"/>
        <end position="634"/>
    </location>
</feature>
<feature type="repeat" description="WD" evidence="8">
    <location>
        <begin position="465"/>
        <end position="506"/>
    </location>
</feature>
<evidence type="ECO:0000256" key="8">
    <source>
        <dbReference type="PROSITE-ProRule" id="PRU00221"/>
    </source>
</evidence>
<comment type="pathway">
    <text evidence="1">Protein modification; protein ubiquitination.</text>
</comment>
<keyword evidence="5" id="KW-0677">Repeat</keyword>
<evidence type="ECO:0000256" key="6">
    <source>
        <dbReference type="ARBA" id="ARBA00022776"/>
    </source>
</evidence>
<dbReference type="InterPro" id="IPR015943">
    <property type="entry name" value="WD40/YVTN_repeat-like_dom_sf"/>
</dbReference>
<feature type="compositionally biased region" description="Polar residues" evidence="9">
    <location>
        <begin position="32"/>
        <end position="68"/>
    </location>
</feature>
<feature type="compositionally biased region" description="Low complexity" evidence="9">
    <location>
        <begin position="168"/>
        <end position="200"/>
    </location>
</feature>
<feature type="compositionally biased region" description="Low complexity" evidence="9">
    <location>
        <begin position="246"/>
        <end position="318"/>
    </location>
</feature>
<name>A0A9W6STY6_CANBO</name>
<reference evidence="11" key="1">
    <citation type="submission" date="2023-04" db="EMBL/GenBank/DDBJ databases">
        <title>Candida boidinii NBRC 10035.</title>
        <authorList>
            <person name="Ichikawa N."/>
            <person name="Sato H."/>
            <person name="Tonouchi N."/>
        </authorList>
    </citation>
    <scope>NUCLEOTIDE SEQUENCE</scope>
    <source>
        <strain evidence="11">NBRC 10035</strain>
    </source>
</reference>
<dbReference type="GO" id="GO:0031145">
    <property type="term" value="P:anaphase-promoting complex-dependent catabolic process"/>
    <property type="evidence" value="ECO:0007669"/>
    <property type="project" value="TreeGrafter"/>
</dbReference>
<feature type="region of interest" description="Disordered" evidence="9">
    <location>
        <begin position="1"/>
        <end position="133"/>
    </location>
</feature>
<evidence type="ECO:0000256" key="5">
    <source>
        <dbReference type="ARBA" id="ARBA00022737"/>
    </source>
</evidence>
<dbReference type="EMBL" id="BSXN01000116">
    <property type="protein sequence ID" value="GME67185.1"/>
    <property type="molecule type" value="Genomic_DNA"/>
</dbReference>
<dbReference type="GO" id="GO:0010997">
    <property type="term" value="F:anaphase-promoting complex binding"/>
    <property type="evidence" value="ECO:0007669"/>
    <property type="project" value="InterPro"/>
</dbReference>
<dbReference type="PROSITE" id="PS50294">
    <property type="entry name" value="WD_REPEATS_REGION"/>
    <property type="match status" value="2"/>
</dbReference>
<organism evidence="11 12">
    <name type="scientific">Candida boidinii</name>
    <name type="common">Yeast</name>
    <dbReference type="NCBI Taxonomy" id="5477"/>
    <lineage>
        <taxon>Eukaryota</taxon>
        <taxon>Fungi</taxon>
        <taxon>Dikarya</taxon>
        <taxon>Ascomycota</taxon>
        <taxon>Saccharomycotina</taxon>
        <taxon>Pichiomycetes</taxon>
        <taxon>Pichiales</taxon>
        <taxon>Pichiaceae</taxon>
        <taxon>Ogataea</taxon>
        <taxon>Ogataea/Candida clade</taxon>
    </lineage>
</organism>
<dbReference type="PANTHER" id="PTHR19918">
    <property type="entry name" value="CELL DIVISION CYCLE 20 CDC20 FIZZY -RELATED"/>
    <property type="match status" value="1"/>
</dbReference>
<comment type="similarity">
    <text evidence="2">Belongs to the WD repeat CDC20/Fizzy family.</text>
</comment>
<feature type="repeat" description="WD" evidence="8">
    <location>
        <begin position="678"/>
        <end position="711"/>
    </location>
</feature>
<dbReference type="Pfam" id="PF24807">
    <property type="entry name" value="WD40_CDC20-Fz"/>
    <property type="match status" value="1"/>
</dbReference>
<evidence type="ECO:0000256" key="7">
    <source>
        <dbReference type="ARBA" id="ARBA00023306"/>
    </source>
</evidence>
<feature type="compositionally biased region" description="Polar residues" evidence="9">
    <location>
        <begin position="360"/>
        <end position="370"/>
    </location>
</feature>
<gene>
    <name evidence="11" type="ORF">Cboi02_000061400</name>
</gene>
<dbReference type="Proteomes" id="UP001165120">
    <property type="component" value="Unassembled WGS sequence"/>
</dbReference>